<protein>
    <recommendedName>
        <fullName evidence="3">Sulfotransferase family protein</fullName>
    </recommendedName>
</protein>
<dbReference type="RefSeq" id="WP_157705688.1">
    <property type="nucleotide sequence ID" value="NZ_CP034348.1"/>
</dbReference>
<reference evidence="2" key="1">
    <citation type="submission" date="2018-12" db="EMBL/GenBank/DDBJ databases">
        <title>Complete genome sequence of Roseovarius sp. MME-070.</title>
        <authorList>
            <person name="Nam Y.-D."/>
            <person name="Kang J."/>
            <person name="Chung W.-H."/>
            <person name="Park Y.S."/>
        </authorList>
    </citation>
    <scope>NUCLEOTIDE SEQUENCE [LARGE SCALE GENOMIC DNA]</scope>
    <source>
        <strain evidence="2">MME-070</strain>
    </source>
</reference>
<dbReference type="Gene3D" id="3.40.50.300">
    <property type="entry name" value="P-loop containing nucleotide triphosphate hydrolases"/>
    <property type="match status" value="1"/>
</dbReference>
<keyword evidence="2" id="KW-1185">Reference proteome</keyword>
<dbReference type="PANTHER" id="PTHR48419:SF1">
    <property type="entry name" value="SULFOTRANSFERASE DOMAIN-CONTAINING PROTEIN"/>
    <property type="match status" value="1"/>
</dbReference>
<accession>A0A6I6IN06</accession>
<dbReference type="Pfam" id="PF19798">
    <property type="entry name" value="Sulfotransfer_5"/>
    <property type="match status" value="1"/>
</dbReference>
<dbReference type="EMBL" id="CP034348">
    <property type="protein sequence ID" value="QGX97183.1"/>
    <property type="molecule type" value="Genomic_DNA"/>
</dbReference>
<dbReference type="InterPro" id="IPR053226">
    <property type="entry name" value="Pyrrolopyrazine_biosynth_F"/>
</dbReference>
<dbReference type="KEGG" id="rom:EI983_02360"/>
<dbReference type="OrthoDB" id="272985at2"/>
<evidence type="ECO:0000313" key="2">
    <source>
        <dbReference type="Proteomes" id="UP000428330"/>
    </source>
</evidence>
<organism evidence="1 2">
    <name type="scientific">Roseovarius faecimaris</name>
    <dbReference type="NCBI Taxonomy" id="2494550"/>
    <lineage>
        <taxon>Bacteria</taxon>
        <taxon>Pseudomonadati</taxon>
        <taxon>Pseudomonadota</taxon>
        <taxon>Alphaproteobacteria</taxon>
        <taxon>Rhodobacterales</taxon>
        <taxon>Roseobacteraceae</taxon>
        <taxon>Roseovarius</taxon>
    </lineage>
</organism>
<dbReference type="SUPFAM" id="SSF52540">
    <property type="entry name" value="P-loop containing nucleoside triphosphate hydrolases"/>
    <property type="match status" value="1"/>
</dbReference>
<name>A0A6I6IN06_9RHOB</name>
<dbReference type="Proteomes" id="UP000428330">
    <property type="component" value="Chromosome"/>
</dbReference>
<gene>
    <name evidence="1" type="ORF">EI983_02360</name>
</gene>
<evidence type="ECO:0000313" key="1">
    <source>
        <dbReference type="EMBL" id="QGX97183.1"/>
    </source>
</evidence>
<dbReference type="PANTHER" id="PTHR48419">
    <property type="entry name" value="SULFOTRANSFERASE DOMAIN-CONTAINING PROTEIN"/>
    <property type="match status" value="1"/>
</dbReference>
<dbReference type="InterPro" id="IPR027417">
    <property type="entry name" value="P-loop_NTPase"/>
</dbReference>
<sequence>MHPIFALWSHPRSMSTAMERVMRERGDLDCAHEPFMYDYYVHRQVRQFPMFDMQEDQPQSYTEIRDMLMRRAETGPVFFKDMSFYVYEQVLEDAEFSARLTNSFLIRNPVASILSYFKLDPDATMEEIGLEAQFRHYNALVTRGEAPVILEADDVRGDTRGMMTAWWQIIGLPFRERAFDWQTPAPEDWDHVEGWHGDVSNASGIRPLSAADVAKQRADFEAMAKTHPRMLDCLEHHLPFYEALKAQALNAAGKA</sequence>
<dbReference type="AlphaFoldDB" id="A0A6I6IN06"/>
<proteinExistence type="predicted"/>
<evidence type="ECO:0008006" key="3">
    <source>
        <dbReference type="Google" id="ProtNLM"/>
    </source>
</evidence>